<dbReference type="AlphaFoldDB" id="A0A917G0W1"/>
<dbReference type="GO" id="GO:0004888">
    <property type="term" value="F:transmembrane signaling receptor activity"/>
    <property type="evidence" value="ECO:0007669"/>
    <property type="project" value="InterPro"/>
</dbReference>
<dbReference type="GO" id="GO:0007165">
    <property type="term" value="P:signal transduction"/>
    <property type="evidence" value="ECO:0007669"/>
    <property type="project" value="UniProtKB-KW"/>
</dbReference>
<dbReference type="GO" id="GO:0016020">
    <property type="term" value="C:membrane"/>
    <property type="evidence" value="ECO:0007669"/>
    <property type="project" value="InterPro"/>
</dbReference>
<reference evidence="5" key="2">
    <citation type="submission" date="2020-09" db="EMBL/GenBank/DDBJ databases">
        <authorList>
            <person name="Sun Q."/>
            <person name="Zhou Y."/>
        </authorList>
    </citation>
    <scope>NUCLEOTIDE SEQUENCE</scope>
    <source>
        <strain evidence="5">CGMCC 1.12987</strain>
    </source>
</reference>
<comment type="caution">
    <text evidence="5">The sequence shown here is derived from an EMBL/GenBank/DDBJ whole genome shotgun (WGS) entry which is preliminary data.</text>
</comment>
<evidence type="ECO:0000313" key="6">
    <source>
        <dbReference type="Proteomes" id="UP000644756"/>
    </source>
</evidence>
<evidence type="ECO:0000256" key="1">
    <source>
        <dbReference type="ARBA" id="ARBA00023224"/>
    </source>
</evidence>
<dbReference type="Proteomes" id="UP000644756">
    <property type="component" value="Unassembled WGS sequence"/>
</dbReference>
<comment type="similarity">
    <text evidence="2">Belongs to the methyl-accepting chemotaxis (MCP) protein family.</text>
</comment>
<evidence type="ECO:0000256" key="3">
    <source>
        <dbReference type="PROSITE-ProRule" id="PRU00284"/>
    </source>
</evidence>
<dbReference type="InterPro" id="IPR004089">
    <property type="entry name" value="MCPsignal_dom"/>
</dbReference>
<gene>
    <name evidence="5" type="ORF">GCM10010916_37280</name>
</gene>
<evidence type="ECO:0000256" key="2">
    <source>
        <dbReference type="ARBA" id="ARBA00029447"/>
    </source>
</evidence>
<protein>
    <recommendedName>
        <fullName evidence="4">Methyl-accepting transducer domain-containing protein</fullName>
    </recommendedName>
</protein>
<dbReference type="SUPFAM" id="SSF58104">
    <property type="entry name" value="Methyl-accepting chemotaxis protein (MCP) signaling domain"/>
    <property type="match status" value="1"/>
</dbReference>
<dbReference type="Pfam" id="PF12729">
    <property type="entry name" value="4HB_MCP_1"/>
    <property type="match status" value="1"/>
</dbReference>
<evidence type="ECO:0000259" key="4">
    <source>
        <dbReference type="PROSITE" id="PS50111"/>
    </source>
</evidence>
<keyword evidence="1 3" id="KW-0807">Transducer</keyword>
<evidence type="ECO:0000313" key="5">
    <source>
        <dbReference type="EMBL" id="GGG16981.1"/>
    </source>
</evidence>
<dbReference type="PANTHER" id="PTHR32089:SF112">
    <property type="entry name" value="LYSOZYME-LIKE PROTEIN-RELATED"/>
    <property type="match status" value="1"/>
</dbReference>
<reference evidence="5" key="1">
    <citation type="journal article" date="2014" name="Int. J. Syst. Evol. Microbiol.">
        <title>Complete genome sequence of Corynebacterium casei LMG S-19264T (=DSM 44701T), isolated from a smear-ripened cheese.</title>
        <authorList>
            <consortium name="US DOE Joint Genome Institute (JGI-PGF)"/>
            <person name="Walter F."/>
            <person name="Albersmeier A."/>
            <person name="Kalinowski J."/>
            <person name="Ruckert C."/>
        </authorList>
    </citation>
    <scope>NUCLEOTIDE SEQUENCE</scope>
    <source>
        <strain evidence="5">CGMCC 1.12987</strain>
    </source>
</reference>
<dbReference type="PROSITE" id="PS50111">
    <property type="entry name" value="CHEMOTAXIS_TRANSDUC_2"/>
    <property type="match status" value="1"/>
</dbReference>
<accession>A0A917G0W1</accession>
<organism evidence="5 6">
    <name type="scientific">Paenibacillus abyssi</name>
    <dbReference type="NCBI Taxonomy" id="1340531"/>
    <lineage>
        <taxon>Bacteria</taxon>
        <taxon>Bacillati</taxon>
        <taxon>Bacillota</taxon>
        <taxon>Bacilli</taxon>
        <taxon>Bacillales</taxon>
        <taxon>Paenibacillaceae</taxon>
        <taxon>Paenibacillus</taxon>
    </lineage>
</organism>
<dbReference type="InterPro" id="IPR024478">
    <property type="entry name" value="HlyB_4HB_MCP"/>
</dbReference>
<dbReference type="PRINTS" id="PR00260">
    <property type="entry name" value="CHEMTRNSDUCR"/>
</dbReference>
<proteinExistence type="inferred from homology"/>
<keyword evidence="6" id="KW-1185">Reference proteome</keyword>
<dbReference type="InterPro" id="IPR004090">
    <property type="entry name" value="Chemotax_Me-accpt_rcpt"/>
</dbReference>
<feature type="domain" description="Methyl-accepting transducer" evidence="4">
    <location>
        <begin position="55"/>
        <end position="305"/>
    </location>
</feature>
<name>A0A917G0W1_9BACL</name>
<sequence>MAAGDLTEDGIDAIRKMGPLDLLVLKTVRGIRPLIRVVENSAARLHKKMEDLEARSGIVTDHVAGVNATIRDMADGISDSAERTQQVASDIAEVSGLLQKIKGTHRELSGSADKLTALVGEGQREMTGALERMRQVSVGNASVERQMGSVHEAVAHISTILKWVQEVSGQTQMLSLNANIEAARAGEQGKGFSVVAQEISKLAKQTKDATAEIERQLANVNSSTYELQNSVRQMSDTTEDGMKAMTEAHDRYEVIVSYLSDTSENIKEAERSIEGIEHASLQVTDAMQNISAMMQQAAAGIEQVLASAETQQATIEDMRSLIKDVLRSGLSLRSSVSQFKLPSEERGGKFQQLAHDWIESALQVRVMMIKVFDITDKSKLDAWYQELCHQDDWMKASFAKLGDVMADAEDKASFEYLYTCWNAYLTARDKNVGLLFAGEFARAKEGVMNEARERFKQAMDHMYEWLESSYRDNQSKLA</sequence>
<dbReference type="GO" id="GO:0006935">
    <property type="term" value="P:chemotaxis"/>
    <property type="evidence" value="ECO:0007669"/>
    <property type="project" value="InterPro"/>
</dbReference>
<dbReference type="EMBL" id="BMGR01000013">
    <property type="protein sequence ID" value="GGG16981.1"/>
    <property type="molecule type" value="Genomic_DNA"/>
</dbReference>
<dbReference type="SMART" id="SM00283">
    <property type="entry name" value="MA"/>
    <property type="match status" value="1"/>
</dbReference>
<dbReference type="Gene3D" id="1.10.287.950">
    <property type="entry name" value="Methyl-accepting chemotaxis protein"/>
    <property type="match status" value="1"/>
</dbReference>
<dbReference type="PANTHER" id="PTHR32089">
    <property type="entry name" value="METHYL-ACCEPTING CHEMOTAXIS PROTEIN MCPB"/>
    <property type="match status" value="1"/>
</dbReference>
<dbReference type="Pfam" id="PF00015">
    <property type="entry name" value="MCPsignal"/>
    <property type="match status" value="1"/>
</dbReference>